<evidence type="ECO:0000256" key="3">
    <source>
        <dbReference type="ARBA" id="ARBA00022692"/>
    </source>
</evidence>
<dbReference type="GO" id="GO:0022857">
    <property type="term" value="F:transmembrane transporter activity"/>
    <property type="evidence" value="ECO:0007669"/>
    <property type="project" value="InterPro"/>
</dbReference>
<dbReference type="InterPro" id="IPR011701">
    <property type="entry name" value="MFS"/>
</dbReference>
<protein>
    <recommendedName>
        <fullName evidence="8">Major facilitator superfamily (MFS) profile domain-containing protein</fullName>
    </recommendedName>
</protein>
<keyword evidence="10" id="KW-1185">Reference proteome</keyword>
<evidence type="ECO:0000256" key="4">
    <source>
        <dbReference type="ARBA" id="ARBA00022989"/>
    </source>
</evidence>
<dbReference type="Gene3D" id="1.20.1250.20">
    <property type="entry name" value="MFS general substrate transporter like domains"/>
    <property type="match status" value="1"/>
</dbReference>
<evidence type="ECO:0000256" key="6">
    <source>
        <dbReference type="SAM" id="MobiDB-lite"/>
    </source>
</evidence>
<dbReference type="Pfam" id="PF07690">
    <property type="entry name" value="MFS_1"/>
    <property type="match status" value="1"/>
</dbReference>
<dbReference type="PROSITE" id="PS50850">
    <property type="entry name" value="MFS"/>
    <property type="match status" value="1"/>
</dbReference>
<dbReference type="PANTHER" id="PTHR42718">
    <property type="entry name" value="MAJOR FACILITATOR SUPERFAMILY MULTIDRUG TRANSPORTER MFSC"/>
    <property type="match status" value="1"/>
</dbReference>
<dbReference type="GO" id="GO:0016020">
    <property type="term" value="C:membrane"/>
    <property type="evidence" value="ECO:0007669"/>
    <property type="project" value="UniProtKB-SubCell"/>
</dbReference>
<keyword evidence="3 7" id="KW-0812">Transmembrane</keyword>
<feature type="transmembrane region" description="Helical" evidence="7">
    <location>
        <begin position="47"/>
        <end position="74"/>
    </location>
</feature>
<keyword evidence="2" id="KW-0813">Transport</keyword>
<evidence type="ECO:0000256" key="2">
    <source>
        <dbReference type="ARBA" id="ARBA00022448"/>
    </source>
</evidence>
<name>A0AA38X7X3_9EURO</name>
<comment type="subcellular location">
    <subcellularLocation>
        <location evidence="1">Membrane</location>
        <topology evidence="1">Multi-pass membrane protein</topology>
    </subcellularLocation>
</comment>
<organism evidence="9 10">
    <name type="scientific">Cladophialophora chaetospira</name>
    <dbReference type="NCBI Taxonomy" id="386627"/>
    <lineage>
        <taxon>Eukaryota</taxon>
        <taxon>Fungi</taxon>
        <taxon>Dikarya</taxon>
        <taxon>Ascomycota</taxon>
        <taxon>Pezizomycotina</taxon>
        <taxon>Eurotiomycetes</taxon>
        <taxon>Chaetothyriomycetidae</taxon>
        <taxon>Chaetothyriales</taxon>
        <taxon>Herpotrichiellaceae</taxon>
        <taxon>Cladophialophora</taxon>
    </lineage>
</organism>
<sequence>MLEEQNGHAADAHDTSIDGQKSPYDHEMSSHDHNNHDASSRLTPLKFFAILALAANYVGSNINSYFIGLVLLFMKADLKLNSTESSWIPVASSLTFACTAPCVGYLQDIFGRRNTLILGGLAGILGNGLMAGAHSFVTALIGSTFTGLANSLGELTAIAAYGQPPRSHRLLT</sequence>
<feature type="transmembrane region" description="Helical" evidence="7">
    <location>
        <begin position="118"/>
        <end position="141"/>
    </location>
</feature>
<reference evidence="9" key="1">
    <citation type="submission" date="2022-10" db="EMBL/GenBank/DDBJ databases">
        <title>Culturing micro-colonial fungi from biological soil crusts in the Mojave desert and describing Neophaeococcomyces mojavensis, and introducing the new genera and species Taxawa tesnikishii.</title>
        <authorList>
            <person name="Kurbessoian T."/>
            <person name="Stajich J.E."/>
        </authorList>
    </citation>
    <scope>NUCLEOTIDE SEQUENCE</scope>
    <source>
        <strain evidence="9">TK_41</strain>
    </source>
</reference>
<gene>
    <name evidence="9" type="ORF">H2200_007508</name>
</gene>
<dbReference type="EMBL" id="JAPDRK010000010">
    <property type="protein sequence ID" value="KAJ9608520.1"/>
    <property type="molecule type" value="Genomic_DNA"/>
</dbReference>
<evidence type="ECO:0000259" key="8">
    <source>
        <dbReference type="PROSITE" id="PS50850"/>
    </source>
</evidence>
<evidence type="ECO:0000313" key="9">
    <source>
        <dbReference type="EMBL" id="KAJ9608520.1"/>
    </source>
</evidence>
<dbReference type="SUPFAM" id="SSF103473">
    <property type="entry name" value="MFS general substrate transporter"/>
    <property type="match status" value="1"/>
</dbReference>
<evidence type="ECO:0000256" key="7">
    <source>
        <dbReference type="SAM" id="Phobius"/>
    </source>
</evidence>
<feature type="transmembrane region" description="Helical" evidence="7">
    <location>
        <begin position="86"/>
        <end position="106"/>
    </location>
</feature>
<proteinExistence type="predicted"/>
<feature type="domain" description="Major facilitator superfamily (MFS) profile" evidence="8">
    <location>
        <begin position="49"/>
        <end position="172"/>
    </location>
</feature>
<dbReference type="PANTHER" id="PTHR42718:SF9">
    <property type="entry name" value="MAJOR FACILITATOR SUPERFAMILY MULTIDRUG TRANSPORTER MFSC"/>
    <property type="match status" value="1"/>
</dbReference>
<dbReference type="InterPro" id="IPR036259">
    <property type="entry name" value="MFS_trans_sf"/>
</dbReference>
<dbReference type="AlphaFoldDB" id="A0AA38X7X3"/>
<accession>A0AA38X7X3</accession>
<comment type="caution">
    <text evidence="9">The sequence shown here is derived from an EMBL/GenBank/DDBJ whole genome shotgun (WGS) entry which is preliminary data.</text>
</comment>
<dbReference type="Proteomes" id="UP001172673">
    <property type="component" value="Unassembled WGS sequence"/>
</dbReference>
<feature type="region of interest" description="Disordered" evidence="6">
    <location>
        <begin position="1"/>
        <end position="37"/>
    </location>
</feature>
<keyword evidence="5 7" id="KW-0472">Membrane</keyword>
<evidence type="ECO:0000313" key="10">
    <source>
        <dbReference type="Proteomes" id="UP001172673"/>
    </source>
</evidence>
<keyword evidence="4 7" id="KW-1133">Transmembrane helix</keyword>
<dbReference type="InterPro" id="IPR020846">
    <property type="entry name" value="MFS_dom"/>
</dbReference>
<evidence type="ECO:0000256" key="1">
    <source>
        <dbReference type="ARBA" id="ARBA00004141"/>
    </source>
</evidence>
<evidence type="ECO:0000256" key="5">
    <source>
        <dbReference type="ARBA" id="ARBA00023136"/>
    </source>
</evidence>
<feature type="compositionally biased region" description="Basic and acidic residues" evidence="6">
    <location>
        <begin position="23"/>
        <end position="37"/>
    </location>
</feature>